<organism evidence="1 2">
    <name type="scientific">Xylaria curta</name>
    <dbReference type="NCBI Taxonomy" id="42375"/>
    <lineage>
        <taxon>Eukaryota</taxon>
        <taxon>Fungi</taxon>
        <taxon>Dikarya</taxon>
        <taxon>Ascomycota</taxon>
        <taxon>Pezizomycotina</taxon>
        <taxon>Sordariomycetes</taxon>
        <taxon>Xylariomycetidae</taxon>
        <taxon>Xylariales</taxon>
        <taxon>Xylariaceae</taxon>
        <taxon>Xylaria</taxon>
    </lineage>
</organism>
<dbReference type="Proteomes" id="UP001143856">
    <property type="component" value="Unassembled WGS sequence"/>
</dbReference>
<sequence length="590" mass="64709">MTESPKPNRRTLDQLTGDVTAAMISASLASPAIVLIDRAVVEKTTSRTPILRTLWTQTIYAASRPKCFFFSRPFAIVWTLYAATYTVASCSDTLGRKYYAAVASTATFLATTAINVPLGIWKDVRFAQIFSHDRTVSTITQETSRAQITASSKSTVVGSPASFVIAPSPRRMPRAVAGVFLARDAITLFGSITLAPKAAAYIPDSLISNIHAKTAVSQLTIPVLTQLVATPVHLLGLDFLEALHSQGASEYYLPLDKRYCAFTIYGVKLGLGNHFEFFKSMEDVTTLLRLFCVSQIVFDSGIAFDKFSALLFYRRIFSSASMSFNKAWNIVFALVTVFILYKLPAQICSCIPPSKNWLPSIPGHCENDYTNFGLLLAGLILDILTDLLILLLPMPIIFRLQTNRAKKLALTGVFVLSYITLITSVGRTASFISIKPHLGDPDISWYQVPELAWSLAEISVSVVSICIPSCFYLVKRWAIGGVASLFTTRDVSITPAKVFRGGPRQHGGGGFELDKQDASSRSLSQKNQNLGDSAPALPHNRPSDAETAAHQESIESLENQGAICVQNIVALSYDDSDQERPNYVTRREWV</sequence>
<gene>
    <name evidence="1" type="ORF">NUW58_g3122</name>
</gene>
<protein>
    <submittedName>
        <fullName evidence="1">Uncharacterized protein</fullName>
    </submittedName>
</protein>
<evidence type="ECO:0000313" key="2">
    <source>
        <dbReference type="Proteomes" id="UP001143856"/>
    </source>
</evidence>
<dbReference type="EMBL" id="JAPDGR010000452">
    <property type="protein sequence ID" value="KAJ2990105.1"/>
    <property type="molecule type" value="Genomic_DNA"/>
</dbReference>
<accession>A0ACC1PDD6</accession>
<name>A0ACC1PDD6_9PEZI</name>
<comment type="caution">
    <text evidence="1">The sequence shown here is derived from an EMBL/GenBank/DDBJ whole genome shotgun (WGS) entry which is preliminary data.</text>
</comment>
<proteinExistence type="predicted"/>
<keyword evidence="2" id="KW-1185">Reference proteome</keyword>
<reference evidence="1" key="1">
    <citation type="submission" date="2022-10" db="EMBL/GenBank/DDBJ databases">
        <title>Genome Sequence of Xylaria curta.</title>
        <authorList>
            <person name="Buettner E."/>
        </authorList>
    </citation>
    <scope>NUCLEOTIDE SEQUENCE</scope>
    <source>
        <strain evidence="1">Babe10</strain>
    </source>
</reference>
<evidence type="ECO:0000313" key="1">
    <source>
        <dbReference type="EMBL" id="KAJ2990105.1"/>
    </source>
</evidence>